<proteinExistence type="predicted"/>
<dbReference type="Proteomes" id="UP000612362">
    <property type="component" value="Unassembled WGS sequence"/>
</dbReference>
<protein>
    <submittedName>
        <fullName evidence="1">Uncharacterized protein</fullName>
    </submittedName>
</protein>
<evidence type="ECO:0000313" key="2">
    <source>
        <dbReference type="Proteomes" id="UP000612362"/>
    </source>
</evidence>
<dbReference type="EMBL" id="BNJF01000008">
    <property type="protein sequence ID" value="GHO50495.1"/>
    <property type="molecule type" value="Genomic_DNA"/>
</dbReference>
<name>A0A8J3MZ76_9CHLR</name>
<keyword evidence="2" id="KW-1185">Reference proteome</keyword>
<reference evidence="1" key="1">
    <citation type="submission" date="2020-10" db="EMBL/GenBank/DDBJ databases">
        <title>Taxonomic study of unclassified bacteria belonging to the class Ktedonobacteria.</title>
        <authorList>
            <person name="Yabe S."/>
            <person name="Wang C.M."/>
            <person name="Zheng Y."/>
            <person name="Sakai Y."/>
            <person name="Cavaletti L."/>
            <person name="Monciardini P."/>
            <person name="Donadio S."/>
        </authorList>
    </citation>
    <scope>NUCLEOTIDE SEQUENCE</scope>
    <source>
        <strain evidence="1">SOSP1-1</strain>
    </source>
</reference>
<sequence>MLDILVQSQRNTKAATRFFCKVLHSTADVAPQAHPSEEQGAQLTARTVPTSMILTPRVINVDNNAAFPKAIADLKAAGVLPQHIEKVAVRQPLTDVCFRSNVSNGHRPALAYKNLAGGIQKFGASRLANFMICSCCPGHVPILSLNKFSFIIIGCTARAPWPTYGRGSHWFLLGSQ</sequence>
<organism evidence="1 2">
    <name type="scientific">Ktedonospora formicarum</name>
    <dbReference type="NCBI Taxonomy" id="2778364"/>
    <lineage>
        <taxon>Bacteria</taxon>
        <taxon>Bacillati</taxon>
        <taxon>Chloroflexota</taxon>
        <taxon>Ktedonobacteria</taxon>
        <taxon>Ktedonobacterales</taxon>
        <taxon>Ktedonobacteraceae</taxon>
        <taxon>Ktedonospora</taxon>
    </lineage>
</organism>
<comment type="caution">
    <text evidence="1">The sequence shown here is derived from an EMBL/GenBank/DDBJ whole genome shotgun (WGS) entry which is preliminary data.</text>
</comment>
<gene>
    <name evidence="1" type="ORF">KSX_86580</name>
</gene>
<dbReference type="AlphaFoldDB" id="A0A8J3MZ76"/>
<accession>A0A8J3MZ76</accession>
<evidence type="ECO:0000313" key="1">
    <source>
        <dbReference type="EMBL" id="GHO50495.1"/>
    </source>
</evidence>